<keyword evidence="3" id="KW-1185">Reference proteome</keyword>
<sequence>MHPENPQSRVMNSTANPSVDPGNVSAVHVSGVPLAEPESVNGFSQVLQGVIQQLRAEIQAMRVAQQSLPPTFASNTSHTNTAPVNSNFPLDLFGNSCTFYPRELFPGLNAQPAPQPPPPGIPPYLYSPPQALSGAARLRATTSPTTATNSTSVQYSPTCTGCYVSASTEATGILLHPATSKVNVGTKISPSPITEQERLSSLYPRFEPTGLMLSSLRYN</sequence>
<dbReference type="AlphaFoldDB" id="A0AAV7IC02"/>
<feature type="region of interest" description="Disordered" evidence="1">
    <location>
        <begin position="1"/>
        <end position="23"/>
    </location>
</feature>
<dbReference type="Proteomes" id="UP000826195">
    <property type="component" value="Unassembled WGS sequence"/>
</dbReference>
<accession>A0AAV7IC02</accession>
<reference evidence="2 3" key="1">
    <citation type="journal article" date="2021" name="J. Hered.">
        <title>A chromosome-level genome assembly of the parasitoid wasp, Cotesia glomerata (Hymenoptera: Braconidae).</title>
        <authorList>
            <person name="Pinto B.J."/>
            <person name="Weis J.J."/>
            <person name="Gamble T."/>
            <person name="Ode P.J."/>
            <person name="Paul R."/>
            <person name="Zaspel J.M."/>
        </authorList>
    </citation>
    <scope>NUCLEOTIDE SEQUENCE [LARGE SCALE GENOMIC DNA]</scope>
    <source>
        <strain evidence="2">CgM1</strain>
    </source>
</reference>
<dbReference type="EMBL" id="JAHXZJ010001865">
    <property type="protein sequence ID" value="KAH0548509.1"/>
    <property type="molecule type" value="Genomic_DNA"/>
</dbReference>
<evidence type="ECO:0000313" key="3">
    <source>
        <dbReference type="Proteomes" id="UP000826195"/>
    </source>
</evidence>
<comment type="caution">
    <text evidence="2">The sequence shown here is derived from an EMBL/GenBank/DDBJ whole genome shotgun (WGS) entry which is preliminary data.</text>
</comment>
<evidence type="ECO:0000313" key="2">
    <source>
        <dbReference type="EMBL" id="KAH0548509.1"/>
    </source>
</evidence>
<protein>
    <submittedName>
        <fullName evidence="2">Uncharacterized protein</fullName>
    </submittedName>
</protein>
<proteinExistence type="predicted"/>
<feature type="compositionally biased region" description="Polar residues" evidence="1">
    <location>
        <begin position="1"/>
        <end position="17"/>
    </location>
</feature>
<evidence type="ECO:0000256" key="1">
    <source>
        <dbReference type="SAM" id="MobiDB-lite"/>
    </source>
</evidence>
<name>A0AAV7IC02_COTGL</name>
<organism evidence="2 3">
    <name type="scientific">Cotesia glomerata</name>
    <name type="common">Lepidopteran parasitic wasp</name>
    <name type="synonym">Apanteles glomeratus</name>
    <dbReference type="NCBI Taxonomy" id="32391"/>
    <lineage>
        <taxon>Eukaryota</taxon>
        <taxon>Metazoa</taxon>
        <taxon>Ecdysozoa</taxon>
        <taxon>Arthropoda</taxon>
        <taxon>Hexapoda</taxon>
        <taxon>Insecta</taxon>
        <taxon>Pterygota</taxon>
        <taxon>Neoptera</taxon>
        <taxon>Endopterygota</taxon>
        <taxon>Hymenoptera</taxon>
        <taxon>Apocrita</taxon>
        <taxon>Ichneumonoidea</taxon>
        <taxon>Braconidae</taxon>
        <taxon>Microgastrinae</taxon>
        <taxon>Cotesia</taxon>
    </lineage>
</organism>
<gene>
    <name evidence="2" type="ORF">KQX54_002275</name>
</gene>